<protein>
    <submittedName>
        <fullName evidence="2">Uncharacterized protein</fullName>
    </submittedName>
</protein>
<dbReference type="WBParaSite" id="jg19153">
    <property type="protein sequence ID" value="jg19153"/>
    <property type="gene ID" value="jg19153"/>
</dbReference>
<keyword evidence="1" id="KW-1185">Reference proteome</keyword>
<dbReference type="AlphaFoldDB" id="A0A915DET0"/>
<reference evidence="2" key="1">
    <citation type="submission" date="2022-11" db="UniProtKB">
        <authorList>
            <consortium name="WormBaseParasite"/>
        </authorList>
    </citation>
    <scope>IDENTIFICATION</scope>
</reference>
<evidence type="ECO:0000313" key="2">
    <source>
        <dbReference type="WBParaSite" id="jg19153"/>
    </source>
</evidence>
<dbReference type="Proteomes" id="UP000887574">
    <property type="component" value="Unplaced"/>
</dbReference>
<accession>A0A915DET0</accession>
<evidence type="ECO:0000313" key="1">
    <source>
        <dbReference type="Proteomes" id="UP000887574"/>
    </source>
</evidence>
<sequence>MMQQHSFSSEGEYEQKKKSLSEKHDVENYVCSYSRRKTIPAWLCSEFAESEPVGGTARSFSSPVKKFVSERMQDKTPKKIQNEISMNRKALNLVSAPLLKQIENFLYRSKESNVPLSSLDLEKYYAANSTLPENVDECYTAASTQEFVKAACSLQESFDQLSREKPLVILLSKYIFENWINSGYCNWYEGASDNVSTNNSLESRNRVIKACKVVGKNLPLQKFMGQMKLMVENCSSSPDHQVF</sequence>
<name>A0A915DET0_9BILA</name>
<proteinExistence type="predicted"/>
<organism evidence="1 2">
    <name type="scientific">Ditylenchus dipsaci</name>
    <dbReference type="NCBI Taxonomy" id="166011"/>
    <lineage>
        <taxon>Eukaryota</taxon>
        <taxon>Metazoa</taxon>
        <taxon>Ecdysozoa</taxon>
        <taxon>Nematoda</taxon>
        <taxon>Chromadorea</taxon>
        <taxon>Rhabditida</taxon>
        <taxon>Tylenchina</taxon>
        <taxon>Tylenchomorpha</taxon>
        <taxon>Sphaerularioidea</taxon>
        <taxon>Anguinidae</taxon>
        <taxon>Anguininae</taxon>
        <taxon>Ditylenchus</taxon>
    </lineage>
</organism>